<dbReference type="AlphaFoldDB" id="A0A174Z5T1"/>
<keyword evidence="7" id="KW-0436">Ligase</keyword>
<feature type="transmembrane region" description="Helical" evidence="5">
    <location>
        <begin position="206"/>
        <end position="223"/>
    </location>
</feature>
<dbReference type="PANTHER" id="PTHR37422:SF17">
    <property type="entry name" value="O-ANTIGEN LIGASE"/>
    <property type="match status" value="1"/>
</dbReference>
<name>A0A174Z5T1_9FIRM</name>
<protein>
    <submittedName>
        <fullName evidence="7">Lipid A core-O-antigen ligase and related enzymes</fullName>
    </submittedName>
</protein>
<feature type="transmembrane region" description="Helical" evidence="5">
    <location>
        <begin position="9"/>
        <end position="29"/>
    </location>
</feature>
<feature type="transmembrane region" description="Helical" evidence="5">
    <location>
        <begin position="235"/>
        <end position="252"/>
    </location>
</feature>
<dbReference type="PANTHER" id="PTHR37422">
    <property type="entry name" value="TEICHURONIC ACID BIOSYNTHESIS PROTEIN TUAE"/>
    <property type="match status" value="1"/>
</dbReference>
<dbReference type="EMBL" id="CZBX01000002">
    <property type="protein sequence ID" value="CUQ82764.1"/>
    <property type="molecule type" value="Genomic_DNA"/>
</dbReference>
<keyword evidence="2 5" id="KW-0812">Transmembrane</keyword>
<comment type="subcellular location">
    <subcellularLocation>
        <location evidence="1">Membrane</location>
        <topology evidence="1">Multi-pass membrane protein</topology>
    </subcellularLocation>
</comment>
<organism evidence="7 8">
    <name type="scientific">[Ruminococcus] torques</name>
    <dbReference type="NCBI Taxonomy" id="33039"/>
    <lineage>
        <taxon>Bacteria</taxon>
        <taxon>Bacillati</taxon>
        <taxon>Bacillota</taxon>
        <taxon>Clostridia</taxon>
        <taxon>Lachnospirales</taxon>
        <taxon>Lachnospiraceae</taxon>
        <taxon>Mediterraneibacter</taxon>
    </lineage>
</organism>
<feature type="transmembrane region" description="Helical" evidence="5">
    <location>
        <begin position="65"/>
        <end position="81"/>
    </location>
</feature>
<feature type="transmembrane region" description="Helical" evidence="5">
    <location>
        <begin position="117"/>
        <end position="137"/>
    </location>
</feature>
<feature type="transmembrane region" description="Helical" evidence="5">
    <location>
        <begin position="324"/>
        <end position="344"/>
    </location>
</feature>
<feature type="transmembrane region" description="Helical" evidence="5">
    <location>
        <begin position="157"/>
        <end position="174"/>
    </location>
</feature>
<dbReference type="RefSeq" id="WP_055171043.1">
    <property type="nucleotide sequence ID" value="NZ_CZBX01000002.1"/>
</dbReference>
<proteinExistence type="predicted"/>
<dbReference type="Pfam" id="PF04932">
    <property type="entry name" value="Wzy_C"/>
    <property type="match status" value="1"/>
</dbReference>
<dbReference type="GO" id="GO:0016020">
    <property type="term" value="C:membrane"/>
    <property type="evidence" value="ECO:0007669"/>
    <property type="project" value="UniProtKB-SubCell"/>
</dbReference>
<dbReference type="Proteomes" id="UP000078383">
    <property type="component" value="Unassembled WGS sequence"/>
</dbReference>
<evidence type="ECO:0000256" key="3">
    <source>
        <dbReference type="ARBA" id="ARBA00022989"/>
    </source>
</evidence>
<sequence length="409" mass="47196">MIVSKRKFLVFFITFVFFAGNNIGSLVGINTIIKLLNNILTLYMLFDICFQIIKTKKIEKITPVTVLFLLYLIVYVVITLAVGGELIFNNITMIIKSAIVLVWLDRYVRADMTLLEGPILAAFYIWCFFDTVITLIYPAGAPFLMNGYILGWKNNKIMYFIITNLLSAYHYINLEGRRKRTNFLIVWGMLSIGCIANAILIESSTTAMVVVLIALFVPLRKIITRTPLVNGKFVLGFHAMCFVLIIFVREIFQEPLDQIMNVLFGKDASFTGRIYIWRAALIQITKSPIWGYGKYETQYAILPSQYGYAYEYPWTMAHNQILDLMLRGGIIILALWLGVLFIIIRKNQKNKSIYSKLSTYTLFCSLFFFHTEASMDAITYLIFLCLYLIGQKENNKGELKRKRYEVTKE</sequence>
<evidence type="ECO:0000313" key="7">
    <source>
        <dbReference type="EMBL" id="CUQ82764.1"/>
    </source>
</evidence>
<accession>A0A174Z5T1</accession>
<gene>
    <name evidence="7" type="ORF">ERS852502_00584</name>
</gene>
<reference evidence="7 8" key="1">
    <citation type="submission" date="2015-09" db="EMBL/GenBank/DDBJ databases">
        <authorList>
            <consortium name="Pathogen Informatics"/>
        </authorList>
    </citation>
    <scope>NUCLEOTIDE SEQUENCE [LARGE SCALE GENOMIC DNA]</scope>
    <source>
        <strain evidence="7 8">2789STDY5834889</strain>
    </source>
</reference>
<feature type="transmembrane region" description="Helical" evidence="5">
    <location>
        <begin position="353"/>
        <end position="371"/>
    </location>
</feature>
<evidence type="ECO:0000256" key="2">
    <source>
        <dbReference type="ARBA" id="ARBA00022692"/>
    </source>
</evidence>
<evidence type="ECO:0000256" key="5">
    <source>
        <dbReference type="SAM" id="Phobius"/>
    </source>
</evidence>
<feature type="transmembrane region" description="Helical" evidence="5">
    <location>
        <begin position="377"/>
        <end position="394"/>
    </location>
</feature>
<keyword evidence="3 5" id="KW-1133">Transmembrane helix</keyword>
<dbReference type="InterPro" id="IPR007016">
    <property type="entry name" value="O-antigen_ligase-rel_domated"/>
</dbReference>
<evidence type="ECO:0000313" key="8">
    <source>
        <dbReference type="Proteomes" id="UP000078383"/>
    </source>
</evidence>
<dbReference type="OrthoDB" id="1903878at2"/>
<feature type="transmembrane region" description="Helical" evidence="5">
    <location>
        <begin position="181"/>
        <end position="200"/>
    </location>
</feature>
<evidence type="ECO:0000256" key="4">
    <source>
        <dbReference type="ARBA" id="ARBA00023136"/>
    </source>
</evidence>
<dbReference type="InterPro" id="IPR051533">
    <property type="entry name" value="WaaL-like"/>
</dbReference>
<feature type="domain" description="O-antigen ligase-related" evidence="6">
    <location>
        <begin position="194"/>
        <end position="337"/>
    </location>
</feature>
<evidence type="ECO:0000256" key="1">
    <source>
        <dbReference type="ARBA" id="ARBA00004141"/>
    </source>
</evidence>
<evidence type="ECO:0000259" key="6">
    <source>
        <dbReference type="Pfam" id="PF04932"/>
    </source>
</evidence>
<keyword evidence="4 5" id="KW-0472">Membrane</keyword>
<dbReference type="GO" id="GO:0016874">
    <property type="term" value="F:ligase activity"/>
    <property type="evidence" value="ECO:0007669"/>
    <property type="project" value="UniProtKB-KW"/>
</dbReference>